<dbReference type="PROSITE" id="PS50850">
    <property type="entry name" value="MFS"/>
    <property type="match status" value="1"/>
</dbReference>
<dbReference type="PANTHER" id="PTHR43271">
    <property type="entry name" value="BLL2771 PROTEIN"/>
    <property type="match status" value="1"/>
</dbReference>
<feature type="transmembrane region" description="Helical" evidence="4">
    <location>
        <begin position="130"/>
        <end position="154"/>
    </location>
</feature>
<feature type="transmembrane region" description="Helical" evidence="4">
    <location>
        <begin position="7"/>
        <end position="24"/>
    </location>
</feature>
<dbReference type="eggNOG" id="arCOG00130">
    <property type="taxonomic scope" value="Archaea"/>
</dbReference>
<feature type="transmembrane region" description="Helical" evidence="4">
    <location>
        <begin position="160"/>
        <end position="177"/>
    </location>
</feature>
<organism evidence="6 7">
    <name type="scientific">Vulcanisaeta moutnovskia (strain 768-28)</name>
    <dbReference type="NCBI Taxonomy" id="985053"/>
    <lineage>
        <taxon>Archaea</taxon>
        <taxon>Thermoproteota</taxon>
        <taxon>Thermoprotei</taxon>
        <taxon>Thermoproteales</taxon>
        <taxon>Thermoproteaceae</taxon>
        <taxon>Vulcanisaeta</taxon>
    </lineage>
</organism>
<feature type="transmembrane region" description="Helical" evidence="4">
    <location>
        <begin position="189"/>
        <end position="210"/>
    </location>
</feature>
<evidence type="ECO:0000256" key="1">
    <source>
        <dbReference type="ARBA" id="ARBA00004651"/>
    </source>
</evidence>
<reference evidence="6 7" key="1">
    <citation type="journal article" date="2011" name="J. Bacteriol.">
        <title>Complete genome sequence of 'Vulcanisaeta moutnovskia' strain 768-28, a novel member of the hyperthermophilic crenarchaeal genus vulcanisaeta.</title>
        <authorList>
            <person name="Gumerov V.M."/>
            <person name="Mardanov A.V."/>
            <person name="Beletsky A.V."/>
            <person name="Prokofeva M.I."/>
            <person name="Bonch-Osmolovskaya E.A."/>
            <person name="Ravin N.V."/>
            <person name="Skryabin K.G."/>
        </authorList>
    </citation>
    <scope>NUCLEOTIDE SEQUENCE [LARGE SCALE GENOMIC DNA]</scope>
    <source>
        <strain evidence="6 7">768-28</strain>
    </source>
</reference>
<name>F0QVN4_VULM7</name>
<keyword evidence="3" id="KW-1003">Cell membrane</keyword>
<dbReference type="PANTHER" id="PTHR43271:SF2">
    <property type="entry name" value="BLL2771 PROTEIN"/>
    <property type="match status" value="1"/>
</dbReference>
<feature type="transmembrane region" description="Helical" evidence="4">
    <location>
        <begin position="256"/>
        <end position="273"/>
    </location>
</feature>
<dbReference type="AlphaFoldDB" id="F0QVN4"/>
<protein>
    <submittedName>
        <fullName evidence="6">Major facilitator superfamily MFS_1</fullName>
    </submittedName>
</protein>
<sequence length="361" mass="38822">MRRSTIAIIIILARIIYSVYWFYLAPALPIISIELRVSKALLGLIPLMFIVGAASFQVPAGIIASYMGNARTAGLGLLIMSITGSLIPFSSNFYEILILRLIAGIGAALFFSTGAAILSSTYPDRVGTLLGIYNAAFGLGSGIGLAWGVMYTFLGWKSSILLLSIIGIPLAFIVFFIQGGYMRRLRIRFSYNAVIIGIATSGFWGAYYAAGNLLPTYAVARGLPLYLSSLLTSIMLFSSIFGGLSGRIIDVIRNKVLLIVALTVLGTIPLISIPTLNIAAIIIAGGLMGYTNELTLTAAYVLVAKHENPALSLATLNALNMAIGMWLSILFTEVMVISYLLPWILMIIISLVLLPLLLLLR</sequence>
<feature type="transmembrane region" description="Helical" evidence="4">
    <location>
        <begin position="337"/>
        <end position="360"/>
    </location>
</feature>
<feature type="transmembrane region" description="Helical" evidence="4">
    <location>
        <begin position="44"/>
        <end position="66"/>
    </location>
</feature>
<gene>
    <name evidence="6" type="ordered locus">VMUT_0676</name>
</gene>
<dbReference type="EMBL" id="CP002529">
    <property type="protein sequence ID" value="ADY00887.1"/>
    <property type="molecule type" value="Genomic_DNA"/>
</dbReference>
<dbReference type="GeneID" id="10288328"/>
<dbReference type="OrthoDB" id="200998at2157"/>
<feature type="transmembrane region" description="Helical" evidence="4">
    <location>
        <begin position="97"/>
        <end position="118"/>
    </location>
</feature>
<dbReference type="Pfam" id="PF07690">
    <property type="entry name" value="MFS_1"/>
    <property type="match status" value="1"/>
</dbReference>
<dbReference type="STRING" id="985053.VMUT_0676"/>
<feature type="domain" description="Major facilitator superfamily (MFS) profile" evidence="5">
    <location>
        <begin position="6"/>
        <end position="361"/>
    </location>
</feature>
<dbReference type="HOGENOM" id="CLU_059688_0_0_2"/>
<keyword evidence="7" id="KW-1185">Reference proteome</keyword>
<dbReference type="Gene3D" id="1.20.1250.20">
    <property type="entry name" value="MFS general substrate transporter like domains"/>
    <property type="match status" value="1"/>
</dbReference>
<dbReference type="GO" id="GO:0005886">
    <property type="term" value="C:plasma membrane"/>
    <property type="evidence" value="ECO:0007669"/>
    <property type="project" value="UniProtKB-SubCell"/>
</dbReference>
<feature type="transmembrane region" description="Helical" evidence="4">
    <location>
        <begin position="279"/>
        <end position="303"/>
    </location>
</feature>
<feature type="transmembrane region" description="Helical" evidence="4">
    <location>
        <begin position="310"/>
        <end position="331"/>
    </location>
</feature>
<accession>F0QVN4</accession>
<keyword evidence="2" id="KW-0813">Transport</keyword>
<dbReference type="InterPro" id="IPR020846">
    <property type="entry name" value="MFS_dom"/>
</dbReference>
<evidence type="ECO:0000313" key="7">
    <source>
        <dbReference type="Proteomes" id="UP000007485"/>
    </source>
</evidence>
<dbReference type="KEGG" id="vmo:VMUT_0676"/>
<keyword evidence="4" id="KW-0472">Membrane</keyword>
<feature type="transmembrane region" description="Helical" evidence="4">
    <location>
        <begin position="73"/>
        <end position="91"/>
    </location>
</feature>
<proteinExistence type="predicted"/>
<dbReference type="RefSeq" id="WP_013604050.1">
    <property type="nucleotide sequence ID" value="NC_015151.1"/>
</dbReference>
<evidence type="ECO:0000313" key="6">
    <source>
        <dbReference type="EMBL" id="ADY00887.1"/>
    </source>
</evidence>
<comment type="subcellular location">
    <subcellularLocation>
        <location evidence="1">Cell membrane</location>
        <topology evidence="1">Multi-pass membrane protein</topology>
    </subcellularLocation>
</comment>
<dbReference type="Proteomes" id="UP000007485">
    <property type="component" value="Chromosome"/>
</dbReference>
<evidence type="ECO:0000259" key="5">
    <source>
        <dbReference type="PROSITE" id="PS50850"/>
    </source>
</evidence>
<keyword evidence="4" id="KW-0812">Transmembrane</keyword>
<dbReference type="SUPFAM" id="SSF103473">
    <property type="entry name" value="MFS general substrate transporter"/>
    <property type="match status" value="1"/>
</dbReference>
<dbReference type="InterPro" id="IPR036259">
    <property type="entry name" value="MFS_trans_sf"/>
</dbReference>
<evidence type="ECO:0000256" key="3">
    <source>
        <dbReference type="ARBA" id="ARBA00022475"/>
    </source>
</evidence>
<dbReference type="GO" id="GO:0022857">
    <property type="term" value="F:transmembrane transporter activity"/>
    <property type="evidence" value="ECO:0007669"/>
    <property type="project" value="InterPro"/>
</dbReference>
<dbReference type="InterPro" id="IPR011701">
    <property type="entry name" value="MFS"/>
</dbReference>
<feature type="transmembrane region" description="Helical" evidence="4">
    <location>
        <begin position="225"/>
        <end position="244"/>
    </location>
</feature>
<evidence type="ECO:0000256" key="2">
    <source>
        <dbReference type="ARBA" id="ARBA00022448"/>
    </source>
</evidence>
<evidence type="ECO:0000256" key="4">
    <source>
        <dbReference type="SAM" id="Phobius"/>
    </source>
</evidence>
<keyword evidence="4" id="KW-1133">Transmembrane helix</keyword>